<protein>
    <submittedName>
        <fullName evidence="2">FAST kinase domain-containing protein 5, mitochondrial-like</fullName>
    </submittedName>
</protein>
<accession>A0ABM1BUX0</accession>
<dbReference type="InterPro" id="IPR050870">
    <property type="entry name" value="FAST_kinase"/>
</dbReference>
<dbReference type="GeneID" id="106473017"/>
<gene>
    <name evidence="2" type="primary">LOC106473017</name>
</gene>
<dbReference type="PANTHER" id="PTHR21228:SF40">
    <property type="entry name" value="LD45607P"/>
    <property type="match status" value="1"/>
</dbReference>
<organism evidence="1 2">
    <name type="scientific">Limulus polyphemus</name>
    <name type="common">Atlantic horseshoe crab</name>
    <dbReference type="NCBI Taxonomy" id="6850"/>
    <lineage>
        <taxon>Eukaryota</taxon>
        <taxon>Metazoa</taxon>
        <taxon>Ecdysozoa</taxon>
        <taxon>Arthropoda</taxon>
        <taxon>Chelicerata</taxon>
        <taxon>Merostomata</taxon>
        <taxon>Xiphosura</taxon>
        <taxon>Limulidae</taxon>
        <taxon>Limulus</taxon>
    </lineage>
</organism>
<dbReference type="PANTHER" id="PTHR21228">
    <property type="entry name" value="FAST LEU-RICH DOMAIN-CONTAINING"/>
    <property type="match status" value="1"/>
</dbReference>
<name>A0ABM1BUX0_LIMPO</name>
<proteinExistence type="predicted"/>
<keyword evidence="1" id="KW-1185">Reference proteome</keyword>
<sequence>MAMMATRLYCIQRSLINHSIKHYPKVVHEWFQMKVKGNCSTYQMLKHQRWYNKQQFRFLSQTSQYKFCIHCFPATPSGFKRLFHVGTCAFVKTFQERENEYAHEIMENLGYNGVRKHPEGPLMYNSNEQMLSRKHTRGDISFDENVISILNMFKKISSSSDDTEKDIESEKYCNLLKSLAHSLPEMDNSQIIEVLNYLCLWPPTAATNTQQFKLLWNSLDRECVHRLESWTLDEQLLVADYWFHLRLSRITVYNSAVIGALGCQLSSLSSQQLVQLLFLMNLQRKVNKPLMRKIENYVINLVDKLNIEEIGIICLGYFKTQVPIKNPDLLHQIIKHTINNLSTVNTLTLAAIVKQLRKSCSVPNRQLFKTFLSECKKYIYCWEPTAGIHVGLLGTPIHVYDAGLIDTVVRHTFNNLENVRLKELSKLLFSCALFNHTLHMKNSFFDAIVAELCNTRREEEISLYPNCLISSLLFLAYQDVYPENLLRRALDPSFQTLLQGKIMLFMSRELVTWEIRKVYEKKEIVGNDSENQG</sequence>
<dbReference type="RefSeq" id="XP_013789145.2">
    <property type="nucleotide sequence ID" value="XM_013933691.2"/>
</dbReference>
<dbReference type="Proteomes" id="UP000694941">
    <property type="component" value="Unplaced"/>
</dbReference>
<evidence type="ECO:0000313" key="1">
    <source>
        <dbReference type="Proteomes" id="UP000694941"/>
    </source>
</evidence>
<reference evidence="2" key="1">
    <citation type="submission" date="2025-08" db="UniProtKB">
        <authorList>
            <consortium name="RefSeq"/>
        </authorList>
    </citation>
    <scope>IDENTIFICATION</scope>
    <source>
        <tissue evidence="2">Muscle</tissue>
    </source>
</reference>
<evidence type="ECO:0000313" key="2">
    <source>
        <dbReference type="RefSeq" id="XP_013789145.2"/>
    </source>
</evidence>